<dbReference type="Gene3D" id="3.20.20.120">
    <property type="entry name" value="Enolase-like C-terminal domain"/>
    <property type="match status" value="1"/>
</dbReference>
<dbReference type="InterPro" id="IPR029017">
    <property type="entry name" value="Enolase-like_N"/>
</dbReference>
<dbReference type="InterPro" id="IPR018110">
    <property type="entry name" value="Mandel_Rmase/mucon_lact_enz_CS"/>
</dbReference>
<dbReference type="GO" id="GO:0046872">
    <property type="term" value="F:metal ion binding"/>
    <property type="evidence" value="ECO:0007669"/>
    <property type="project" value="UniProtKB-KW"/>
</dbReference>
<dbReference type="PANTHER" id="PTHR48073">
    <property type="entry name" value="O-SUCCINYLBENZOATE SYNTHASE-RELATED"/>
    <property type="match status" value="1"/>
</dbReference>
<dbReference type="Proteomes" id="UP000199051">
    <property type="component" value="Unassembled WGS sequence"/>
</dbReference>
<evidence type="ECO:0000313" key="4">
    <source>
        <dbReference type="Proteomes" id="UP000199051"/>
    </source>
</evidence>
<sequence>MRLDWTRSTLRLAEPLRISRSVMNEREAVEVTLTDHGDVGRGEIITSVYYGLDAAEIAKQLAVVADALPDIGEDLLAGLHPGVRAGVDAALWELAAVRTGVPAHELFGHPQWTDVSTARTIGLGVPAGEAAEALVGRGFTVLKVKAGSPDDVARVAQVRAAAPQARIMLDPNGGWTPDEAVRTLERMAPSRVEVVEQPIAPGQRARLAWVTARSPIPVVADEDVETVDDVADLAGVVDGVNIKLAKFGGPTQALAAIEAARSAGLDVLLGCLVSSSLGIAPAVHLSGHARWVDLDGHLLLADDPWTGLGGVDGTVRLRGGPGWGLVRR</sequence>
<accession>A0A1H9VAN5</accession>
<dbReference type="SUPFAM" id="SSF51604">
    <property type="entry name" value="Enolase C-terminal domain-like"/>
    <property type="match status" value="1"/>
</dbReference>
<reference evidence="4" key="1">
    <citation type="submission" date="2016-10" db="EMBL/GenBank/DDBJ databases">
        <authorList>
            <person name="Varghese N."/>
            <person name="Submissions S."/>
        </authorList>
    </citation>
    <scope>NUCLEOTIDE SEQUENCE [LARGE SCALE GENOMIC DNA]</scope>
    <source>
        <strain evidence="4">DSM 44260</strain>
    </source>
</reference>
<dbReference type="Gene3D" id="3.30.390.10">
    <property type="entry name" value="Enolase-like, N-terminal domain"/>
    <property type="match status" value="1"/>
</dbReference>
<feature type="domain" description="Mandelate racemase/muconate lactonizing enzyme C-terminal" evidence="2">
    <location>
        <begin position="123"/>
        <end position="217"/>
    </location>
</feature>
<dbReference type="EMBL" id="FOGI01000008">
    <property type="protein sequence ID" value="SES18297.1"/>
    <property type="molecule type" value="Genomic_DNA"/>
</dbReference>
<dbReference type="SFLD" id="SFLDS00001">
    <property type="entry name" value="Enolase"/>
    <property type="match status" value="1"/>
</dbReference>
<evidence type="ECO:0000259" key="2">
    <source>
        <dbReference type="SMART" id="SM00922"/>
    </source>
</evidence>
<dbReference type="GO" id="GO:0009063">
    <property type="term" value="P:amino acid catabolic process"/>
    <property type="evidence" value="ECO:0007669"/>
    <property type="project" value="InterPro"/>
</dbReference>
<protein>
    <submittedName>
        <fullName evidence="3">L-alanine-DL-glutamate epimerase</fullName>
    </submittedName>
</protein>
<evidence type="ECO:0000256" key="1">
    <source>
        <dbReference type="ARBA" id="ARBA00022723"/>
    </source>
</evidence>
<organism evidence="3 4">
    <name type="scientific">Actinokineospora terrae</name>
    <dbReference type="NCBI Taxonomy" id="155974"/>
    <lineage>
        <taxon>Bacteria</taxon>
        <taxon>Bacillati</taxon>
        <taxon>Actinomycetota</taxon>
        <taxon>Actinomycetes</taxon>
        <taxon>Pseudonocardiales</taxon>
        <taxon>Pseudonocardiaceae</taxon>
        <taxon>Actinokineospora</taxon>
    </lineage>
</organism>
<dbReference type="STRING" id="155974.SAMN04487818_108181"/>
<gene>
    <name evidence="3" type="ORF">SAMN04487818_108181</name>
</gene>
<evidence type="ECO:0000313" key="3">
    <source>
        <dbReference type="EMBL" id="SES18297.1"/>
    </source>
</evidence>
<dbReference type="PROSITE" id="PS00909">
    <property type="entry name" value="MR_MLE_2"/>
    <property type="match status" value="1"/>
</dbReference>
<dbReference type="PANTHER" id="PTHR48073:SF2">
    <property type="entry name" value="O-SUCCINYLBENZOATE SYNTHASE"/>
    <property type="match status" value="1"/>
</dbReference>
<proteinExistence type="predicted"/>
<dbReference type="InterPro" id="IPR013342">
    <property type="entry name" value="Mandelate_racemase_C"/>
</dbReference>
<dbReference type="Pfam" id="PF13378">
    <property type="entry name" value="MR_MLE_C"/>
    <property type="match status" value="1"/>
</dbReference>
<dbReference type="SMART" id="SM00922">
    <property type="entry name" value="MR_MLE"/>
    <property type="match status" value="1"/>
</dbReference>
<keyword evidence="1" id="KW-0479">Metal-binding</keyword>
<dbReference type="InterPro" id="IPR036849">
    <property type="entry name" value="Enolase-like_C_sf"/>
</dbReference>
<dbReference type="AlphaFoldDB" id="A0A1H9VAN5"/>
<dbReference type="InterPro" id="IPR029065">
    <property type="entry name" value="Enolase_C-like"/>
</dbReference>
<dbReference type="RefSeq" id="WP_092780430.1">
    <property type="nucleotide sequence ID" value="NZ_FOGI01000008.1"/>
</dbReference>
<name>A0A1H9VAN5_9PSEU</name>
<dbReference type="SUPFAM" id="SSF54826">
    <property type="entry name" value="Enolase N-terminal domain-like"/>
    <property type="match status" value="1"/>
</dbReference>
<dbReference type="SFLD" id="SFLDG00180">
    <property type="entry name" value="muconate_cycloisomerase"/>
    <property type="match status" value="1"/>
</dbReference>
<dbReference type="GO" id="GO:0003824">
    <property type="term" value="F:catalytic activity"/>
    <property type="evidence" value="ECO:0007669"/>
    <property type="project" value="UniProtKB-ARBA"/>
</dbReference>
<keyword evidence="4" id="KW-1185">Reference proteome</keyword>